<dbReference type="EMBL" id="BARS01015240">
    <property type="protein sequence ID" value="GAF88317.1"/>
    <property type="molecule type" value="Genomic_DNA"/>
</dbReference>
<protein>
    <recommendedName>
        <fullName evidence="2">D-isomer specific 2-hydroxyacid dehydrogenase catalytic domain-containing protein</fullName>
    </recommendedName>
</protein>
<dbReference type="Gene3D" id="3.40.50.720">
    <property type="entry name" value="NAD(P)-binding Rossmann-like Domain"/>
    <property type="match status" value="1"/>
</dbReference>
<gene>
    <name evidence="1" type="ORF">S01H1_25267</name>
</gene>
<comment type="caution">
    <text evidence="1">The sequence shown here is derived from an EMBL/GenBank/DDBJ whole genome shotgun (WGS) entry which is preliminary data.</text>
</comment>
<sequence>MRILVADKLSKVGVDWLENQDDVEVDVNPGLPPAELAKIVGEYDGMIVRS</sequence>
<evidence type="ECO:0000313" key="1">
    <source>
        <dbReference type="EMBL" id="GAF88317.1"/>
    </source>
</evidence>
<feature type="non-terminal residue" evidence="1">
    <location>
        <position position="50"/>
    </location>
</feature>
<proteinExistence type="predicted"/>
<dbReference type="AlphaFoldDB" id="X0TJI4"/>
<evidence type="ECO:0008006" key="2">
    <source>
        <dbReference type="Google" id="ProtNLM"/>
    </source>
</evidence>
<reference evidence="1" key="1">
    <citation type="journal article" date="2014" name="Front. Microbiol.">
        <title>High frequency of phylogenetically diverse reductive dehalogenase-homologous genes in deep subseafloor sedimentary metagenomes.</title>
        <authorList>
            <person name="Kawai M."/>
            <person name="Futagami T."/>
            <person name="Toyoda A."/>
            <person name="Takaki Y."/>
            <person name="Nishi S."/>
            <person name="Hori S."/>
            <person name="Arai W."/>
            <person name="Tsubouchi T."/>
            <person name="Morono Y."/>
            <person name="Uchiyama I."/>
            <person name="Ito T."/>
            <person name="Fujiyama A."/>
            <person name="Inagaki F."/>
            <person name="Takami H."/>
        </authorList>
    </citation>
    <scope>NUCLEOTIDE SEQUENCE</scope>
    <source>
        <strain evidence="1">Expedition CK06-06</strain>
    </source>
</reference>
<dbReference type="SUPFAM" id="SSF52283">
    <property type="entry name" value="Formate/glycerate dehydrogenase catalytic domain-like"/>
    <property type="match status" value="1"/>
</dbReference>
<name>X0TJI4_9ZZZZ</name>
<organism evidence="1">
    <name type="scientific">marine sediment metagenome</name>
    <dbReference type="NCBI Taxonomy" id="412755"/>
    <lineage>
        <taxon>unclassified sequences</taxon>
        <taxon>metagenomes</taxon>
        <taxon>ecological metagenomes</taxon>
    </lineage>
</organism>
<accession>X0TJI4</accession>